<dbReference type="OrthoDB" id="10062362at2759"/>
<gene>
    <name evidence="2" type="ORF">AFUS01_LOCUS30658</name>
</gene>
<proteinExistence type="predicted"/>
<evidence type="ECO:0000313" key="2">
    <source>
        <dbReference type="EMBL" id="CAG7820257.1"/>
    </source>
</evidence>
<keyword evidence="3" id="KW-1185">Reference proteome</keyword>
<protein>
    <submittedName>
        <fullName evidence="2">Uncharacterized protein</fullName>
    </submittedName>
</protein>
<name>A0A8J2PE61_9HEXA</name>
<comment type="caution">
    <text evidence="2">The sequence shown here is derived from an EMBL/GenBank/DDBJ whole genome shotgun (WGS) entry which is preliminary data.</text>
</comment>
<evidence type="ECO:0000313" key="3">
    <source>
        <dbReference type="Proteomes" id="UP000708208"/>
    </source>
</evidence>
<accession>A0A8J2PE61</accession>
<dbReference type="EMBL" id="CAJVCH010473669">
    <property type="protein sequence ID" value="CAG7820257.1"/>
    <property type="molecule type" value="Genomic_DNA"/>
</dbReference>
<reference evidence="2" key="1">
    <citation type="submission" date="2021-06" db="EMBL/GenBank/DDBJ databases">
        <authorList>
            <person name="Hodson N. C."/>
            <person name="Mongue J. A."/>
            <person name="Jaron S. K."/>
        </authorList>
    </citation>
    <scope>NUCLEOTIDE SEQUENCE</scope>
</reference>
<feature type="region of interest" description="Disordered" evidence="1">
    <location>
        <begin position="39"/>
        <end position="60"/>
    </location>
</feature>
<evidence type="ECO:0000256" key="1">
    <source>
        <dbReference type="SAM" id="MobiDB-lite"/>
    </source>
</evidence>
<dbReference type="AlphaFoldDB" id="A0A8J2PE61"/>
<feature type="compositionally biased region" description="Polar residues" evidence="1">
    <location>
        <begin position="44"/>
        <end position="56"/>
    </location>
</feature>
<sequence length="151" mass="17476">MNISSKVYSKRHVRRKRKLKVEIQMQRFEVGSQATFSEDDNLIQGDSDNGSGTDLSSSEEECTYSENTLREFICQWTSGHKIPHNAVSELLQHLKNNKEFSLLPRDARTILKTPRSTDIKIMSPGKYVHFGIEKILFKYYTKLSLFLMITV</sequence>
<dbReference type="Proteomes" id="UP000708208">
    <property type="component" value="Unassembled WGS sequence"/>
</dbReference>
<organism evidence="2 3">
    <name type="scientific">Allacma fusca</name>
    <dbReference type="NCBI Taxonomy" id="39272"/>
    <lineage>
        <taxon>Eukaryota</taxon>
        <taxon>Metazoa</taxon>
        <taxon>Ecdysozoa</taxon>
        <taxon>Arthropoda</taxon>
        <taxon>Hexapoda</taxon>
        <taxon>Collembola</taxon>
        <taxon>Symphypleona</taxon>
        <taxon>Sminthuridae</taxon>
        <taxon>Allacma</taxon>
    </lineage>
</organism>